<reference evidence="3" key="2">
    <citation type="submission" date="2025-09" db="UniProtKB">
        <authorList>
            <consortium name="Ensembl"/>
        </authorList>
    </citation>
    <scope>IDENTIFICATION</scope>
</reference>
<dbReference type="Proteomes" id="UP000694565">
    <property type="component" value="Unplaced"/>
</dbReference>
<dbReference type="GeneID" id="117735328"/>
<dbReference type="PANTHER" id="PTHR47308:SF1">
    <property type="entry name" value="NUCLEAR GTPASE SLIP-GC"/>
    <property type="match status" value="1"/>
</dbReference>
<dbReference type="GO" id="GO:0003924">
    <property type="term" value="F:GTPase activity"/>
    <property type="evidence" value="ECO:0007669"/>
    <property type="project" value="TreeGrafter"/>
</dbReference>
<dbReference type="InterPro" id="IPR053082">
    <property type="entry name" value="Nuclear_GTPase_SLIP-GC"/>
</dbReference>
<dbReference type="PANTHER" id="PTHR47308">
    <property type="entry name" value="NUCLEAR GTPASE SLIP-GC"/>
    <property type="match status" value="1"/>
</dbReference>
<feature type="domain" description="Dynamin N-terminal" evidence="2">
    <location>
        <begin position="163"/>
        <end position="385"/>
    </location>
</feature>
<dbReference type="InterPro" id="IPR013761">
    <property type="entry name" value="SAM/pointed_sf"/>
</dbReference>
<dbReference type="GeneTree" id="ENSGT00390000007091"/>
<evidence type="ECO:0000313" key="3">
    <source>
        <dbReference type="Ensembl" id="ENSCLMP00005026493.1"/>
    </source>
</evidence>
<keyword evidence="4" id="KW-1185">Reference proteome</keyword>
<dbReference type="SUPFAM" id="SSF52540">
    <property type="entry name" value="P-loop containing nucleoside triphosphate hydrolases"/>
    <property type="match status" value="1"/>
</dbReference>
<dbReference type="InterPro" id="IPR027417">
    <property type="entry name" value="P-loop_NTPase"/>
</dbReference>
<sequence length="806" mass="92057">MDDFVRDKLTEWDLSELIETFKAQGIDRESFYFLDHQDIAVLIPTVGPRSKFKKRLKSLKKEQKPGNPEVVDSSAQVCPSTSGKSNKGKRRSDLQGESSQWRSPTRKPRLDTKPASFQEEILLSDVKNIMSVVHQKIPQQDNKLNNFLRRKIDDLETDKREVVGVFGKTGAGKSYLINTVIGESNLLPSGSISACTSVMIKVEANMQNLKYEADIEFITKEEWKDELWFSKNFLRDSADHKMNEDEEKDRKDIVEKLSVLYGEDWDKKSPEDLMDDKYFKEIPEFLNSDRKMLTGKTTEALSAKLVLYTKNGSKVKRWYWPLVKCVTIRVPNNDLLKHVTLVDLPGNGDRNKSRDKMWKAVVGSCSTVWIVTDINRAATEPEAWEILKSACRFMGNAGQCRQIHFICTKSDESSKSPDRPSPTDIRDFILERNVDAKKEVIEEFSKLNKVKKHFSDGSLKVFTVSSFEFLSKTVLEPKETEIPELQEFLKGLNDCHSVTLNYVKGALGILSQIQGARLRDGADIKTAVCTDFGQKMKDALDKVRKSMEETHQAFEECLSEGVEKSKSSCGKNLKSVIHPNIPGNEFHRTLKSIVQHDGTYKTRKGKQINLNMKLSSCLTESIDEKFKKTFPNEGECGQFNGVLNLFSLDTEMMTKEKKYKDVKLQLIFLSTEEDKIKTKLNKIIRNRKKMIYSSLTTTIETTMQECYDVAKQKKGPGSLKDMRDTINDYVLGSKDVMFQTAKDDMLNQLRALMREILEVLEKTMQESIDLSLKTDGVSIPDVEIELEMVKNHYKELMGSPDEEPLI</sequence>
<evidence type="ECO:0000313" key="4">
    <source>
        <dbReference type="Proteomes" id="UP000694565"/>
    </source>
</evidence>
<gene>
    <name evidence="3" type="primary">LOC117735328</name>
</gene>
<dbReference type="RefSeq" id="XP_034395763.1">
    <property type="nucleotide sequence ID" value="XM_034539872.1"/>
</dbReference>
<reference evidence="3" key="1">
    <citation type="submission" date="2025-08" db="UniProtKB">
        <authorList>
            <consortium name="Ensembl"/>
        </authorList>
    </citation>
    <scope>IDENTIFICATION</scope>
</reference>
<organism evidence="3 4">
    <name type="scientific">Cyclopterus lumpus</name>
    <name type="common">Lumpsucker</name>
    <dbReference type="NCBI Taxonomy" id="8103"/>
    <lineage>
        <taxon>Eukaryota</taxon>
        <taxon>Metazoa</taxon>
        <taxon>Chordata</taxon>
        <taxon>Craniata</taxon>
        <taxon>Vertebrata</taxon>
        <taxon>Euteleostomi</taxon>
        <taxon>Actinopterygii</taxon>
        <taxon>Neopterygii</taxon>
        <taxon>Teleostei</taxon>
        <taxon>Neoteleostei</taxon>
        <taxon>Acanthomorphata</taxon>
        <taxon>Eupercaria</taxon>
        <taxon>Perciformes</taxon>
        <taxon>Cottioidei</taxon>
        <taxon>Cottales</taxon>
        <taxon>Cyclopteridae</taxon>
        <taxon>Cyclopterus</taxon>
    </lineage>
</organism>
<name>A0A8C3G118_CYCLU</name>
<accession>A0A8C3G118</accession>
<dbReference type="AlphaFoldDB" id="A0A8C3G118"/>
<dbReference type="Pfam" id="PF00350">
    <property type="entry name" value="Dynamin_N"/>
    <property type="match status" value="1"/>
</dbReference>
<dbReference type="Gene3D" id="1.10.150.50">
    <property type="entry name" value="Transcription Factor, Ets-1"/>
    <property type="match status" value="1"/>
</dbReference>
<feature type="compositionally biased region" description="Polar residues" evidence="1">
    <location>
        <begin position="73"/>
        <end position="85"/>
    </location>
</feature>
<feature type="region of interest" description="Disordered" evidence="1">
    <location>
        <begin position="59"/>
        <end position="114"/>
    </location>
</feature>
<evidence type="ECO:0000259" key="2">
    <source>
        <dbReference type="Pfam" id="PF00350"/>
    </source>
</evidence>
<dbReference type="InterPro" id="IPR045063">
    <property type="entry name" value="Dynamin_N"/>
</dbReference>
<dbReference type="Gene3D" id="3.40.50.300">
    <property type="entry name" value="P-loop containing nucleotide triphosphate hydrolases"/>
    <property type="match status" value="2"/>
</dbReference>
<proteinExistence type="predicted"/>
<protein>
    <recommendedName>
        <fullName evidence="2">Dynamin N-terminal domain-containing protein</fullName>
    </recommendedName>
</protein>
<evidence type="ECO:0000256" key="1">
    <source>
        <dbReference type="SAM" id="MobiDB-lite"/>
    </source>
</evidence>
<dbReference type="Ensembl" id="ENSCLMT00005027654.1">
    <property type="protein sequence ID" value="ENSCLMP00005026493.1"/>
    <property type="gene ID" value="ENSCLMG00005012925.1"/>
</dbReference>